<dbReference type="InterPro" id="IPR013094">
    <property type="entry name" value="AB_hydrolase_3"/>
</dbReference>
<dbReference type="InterPro" id="IPR050466">
    <property type="entry name" value="Carboxylest/Gibb_receptor"/>
</dbReference>
<dbReference type="EMBL" id="JAHRHJ020000010">
    <property type="protein sequence ID" value="KAH9299207.1"/>
    <property type="molecule type" value="Genomic_DNA"/>
</dbReference>
<dbReference type="Proteomes" id="UP000824469">
    <property type="component" value="Unassembled WGS sequence"/>
</dbReference>
<dbReference type="AlphaFoldDB" id="A0AA38CF84"/>
<dbReference type="Gene3D" id="3.40.50.1820">
    <property type="entry name" value="alpha/beta hydrolase"/>
    <property type="match status" value="1"/>
</dbReference>
<reference evidence="2 3" key="1">
    <citation type="journal article" date="2021" name="Nat. Plants">
        <title>The Taxus genome provides insights into paclitaxel biosynthesis.</title>
        <authorList>
            <person name="Xiong X."/>
            <person name="Gou J."/>
            <person name="Liao Q."/>
            <person name="Li Y."/>
            <person name="Zhou Q."/>
            <person name="Bi G."/>
            <person name="Li C."/>
            <person name="Du R."/>
            <person name="Wang X."/>
            <person name="Sun T."/>
            <person name="Guo L."/>
            <person name="Liang H."/>
            <person name="Lu P."/>
            <person name="Wu Y."/>
            <person name="Zhang Z."/>
            <person name="Ro D.K."/>
            <person name="Shang Y."/>
            <person name="Huang S."/>
            <person name="Yan J."/>
        </authorList>
    </citation>
    <scope>NUCLEOTIDE SEQUENCE [LARGE SCALE GENOMIC DNA]</scope>
    <source>
        <strain evidence="2">Ta-2019</strain>
    </source>
</reference>
<dbReference type="InterPro" id="IPR029058">
    <property type="entry name" value="AB_hydrolase_fold"/>
</dbReference>
<gene>
    <name evidence="2" type="ORF">KI387_030889</name>
</gene>
<dbReference type="GO" id="GO:0016787">
    <property type="term" value="F:hydrolase activity"/>
    <property type="evidence" value="ECO:0007669"/>
    <property type="project" value="InterPro"/>
</dbReference>
<evidence type="ECO:0000313" key="2">
    <source>
        <dbReference type="EMBL" id="KAH9299207.1"/>
    </source>
</evidence>
<feature type="domain" description="Alpha/beta hydrolase fold-3" evidence="1">
    <location>
        <begin position="62"/>
        <end position="185"/>
    </location>
</feature>
<keyword evidence="3" id="KW-1185">Reference proteome</keyword>
<dbReference type="OMA" id="HAYHITH"/>
<protein>
    <recommendedName>
        <fullName evidence="1">Alpha/beta hydrolase fold-3 domain-containing protein</fullName>
    </recommendedName>
</protein>
<accession>A0AA38CF84</accession>
<proteinExistence type="predicted"/>
<dbReference type="SUPFAM" id="SSF53474">
    <property type="entry name" value="alpha/beta-Hydrolases"/>
    <property type="match status" value="1"/>
</dbReference>
<comment type="caution">
    <text evidence="2">The sequence shown here is derived from an EMBL/GenBank/DDBJ whole genome shotgun (WGS) entry which is preliminary data.</text>
</comment>
<dbReference type="PANTHER" id="PTHR23024">
    <property type="entry name" value="ARYLACETAMIDE DEACETYLASE"/>
    <property type="match status" value="1"/>
</dbReference>
<dbReference type="PANTHER" id="PTHR23024:SF635">
    <property type="entry name" value="OS07G0162700 PROTEIN"/>
    <property type="match status" value="1"/>
</dbReference>
<evidence type="ECO:0000313" key="3">
    <source>
        <dbReference type="Proteomes" id="UP000824469"/>
    </source>
</evidence>
<name>A0AA38CF84_TAXCH</name>
<evidence type="ECO:0000259" key="1">
    <source>
        <dbReference type="Pfam" id="PF07859"/>
    </source>
</evidence>
<organism evidence="2 3">
    <name type="scientific">Taxus chinensis</name>
    <name type="common">Chinese yew</name>
    <name type="synonym">Taxus wallichiana var. chinensis</name>
    <dbReference type="NCBI Taxonomy" id="29808"/>
    <lineage>
        <taxon>Eukaryota</taxon>
        <taxon>Viridiplantae</taxon>
        <taxon>Streptophyta</taxon>
        <taxon>Embryophyta</taxon>
        <taxon>Tracheophyta</taxon>
        <taxon>Spermatophyta</taxon>
        <taxon>Pinopsida</taxon>
        <taxon>Pinidae</taxon>
        <taxon>Conifers II</taxon>
        <taxon>Cupressales</taxon>
        <taxon>Taxaceae</taxon>
        <taxon>Taxus</taxon>
    </lineage>
</organism>
<sequence>MEGKIYNENINRWWVSIQCMVVARTTTAAASGQHLVPCKKTNFFDISTNADRPRGAEVAVRWRCNVGGESAGGNIVHHVKLRVADMDLKALKVKGLIALHPFFGSEEMVDSEKGEEMKKYVEMCNFIWSISLPAGSDSLQLPPVLLGVVGKDELRERGMMYYEYLKKCGKEVELLWEETRVHAYHITHPEFEGTWRLIQLFSNFVDTH</sequence>
<dbReference type="Pfam" id="PF07859">
    <property type="entry name" value="Abhydrolase_3"/>
    <property type="match status" value="1"/>
</dbReference>